<gene>
    <name evidence="9 11" type="primary">trpF</name>
    <name evidence="11" type="ORF">Pan14r_01420</name>
</gene>
<dbReference type="UniPathway" id="UPA00035">
    <property type="reaction ID" value="UER00042"/>
</dbReference>
<dbReference type="PANTHER" id="PTHR42894">
    <property type="entry name" value="N-(5'-PHOSPHORIBOSYL)ANTHRANILATE ISOMERASE"/>
    <property type="match status" value="1"/>
</dbReference>
<comment type="caution">
    <text evidence="11">The sequence shown here is derived from an EMBL/GenBank/DDBJ whole genome shotgun (WGS) entry which is preliminary data.</text>
</comment>
<keyword evidence="12" id="KW-1185">Reference proteome</keyword>
<evidence type="ECO:0000313" key="11">
    <source>
        <dbReference type="EMBL" id="TWT67904.1"/>
    </source>
</evidence>
<comment type="similarity">
    <text evidence="9">Belongs to the TrpF family.</text>
</comment>
<keyword evidence="6 9" id="KW-0822">Tryptophan biosynthesis</keyword>
<evidence type="ECO:0000256" key="1">
    <source>
        <dbReference type="ARBA" id="ARBA00001164"/>
    </source>
</evidence>
<evidence type="ECO:0000256" key="4">
    <source>
        <dbReference type="ARBA" id="ARBA00022272"/>
    </source>
</evidence>
<evidence type="ECO:0000259" key="10">
    <source>
        <dbReference type="Pfam" id="PF00697"/>
    </source>
</evidence>
<keyword evidence="8 9" id="KW-0413">Isomerase</keyword>
<evidence type="ECO:0000256" key="7">
    <source>
        <dbReference type="ARBA" id="ARBA00023141"/>
    </source>
</evidence>
<dbReference type="CDD" id="cd00405">
    <property type="entry name" value="PRAI"/>
    <property type="match status" value="1"/>
</dbReference>
<organism evidence="11 12">
    <name type="scientific">Crateriforma conspicua</name>
    <dbReference type="NCBI Taxonomy" id="2527996"/>
    <lineage>
        <taxon>Bacteria</taxon>
        <taxon>Pseudomonadati</taxon>
        <taxon>Planctomycetota</taxon>
        <taxon>Planctomycetia</taxon>
        <taxon>Planctomycetales</taxon>
        <taxon>Planctomycetaceae</taxon>
        <taxon>Crateriforma</taxon>
    </lineage>
</organism>
<keyword evidence="5 9" id="KW-0028">Amino-acid biosynthesis</keyword>
<dbReference type="GO" id="GO:0000162">
    <property type="term" value="P:L-tryptophan biosynthetic process"/>
    <property type="evidence" value="ECO:0007669"/>
    <property type="project" value="UniProtKB-UniRule"/>
</dbReference>
<reference evidence="11 12" key="1">
    <citation type="submission" date="2019-02" db="EMBL/GenBank/DDBJ databases">
        <title>Deep-cultivation of Planctomycetes and their phenomic and genomic characterization uncovers novel biology.</title>
        <authorList>
            <person name="Wiegand S."/>
            <person name="Jogler M."/>
            <person name="Boedeker C."/>
            <person name="Pinto D."/>
            <person name="Vollmers J."/>
            <person name="Rivas-Marin E."/>
            <person name="Kohn T."/>
            <person name="Peeters S.H."/>
            <person name="Heuer A."/>
            <person name="Rast P."/>
            <person name="Oberbeckmann S."/>
            <person name="Bunk B."/>
            <person name="Jeske O."/>
            <person name="Meyerdierks A."/>
            <person name="Storesund J.E."/>
            <person name="Kallscheuer N."/>
            <person name="Luecker S."/>
            <person name="Lage O.M."/>
            <person name="Pohl T."/>
            <person name="Merkel B.J."/>
            <person name="Hornburger P."/>
            <person name="Mueller R.-W."/>
            <person name="Bruemmer F."/>
            <person name="Labrenz M."/>
            <person name="Spormann A.M."/>
            <person name="Op Den Camp H."/>
            <person name="Overmann J."/>
            <person name="Amann R."/>
            <person name="Jetten M.S.M."/>
            <person name="Mascher T."/>
            <person name="Medema M.H."/>
            <person name="Devos D.P."/>
            <person name="Kaster A.-K."/>
            <person name="Ovreas L."/>
            <person name="Rohde M."/>
            <person name="Galperin M.Y."/>
            <person name="Jogler C."/>
        </authorList>
    </citation>
    <scope>NUCLEOTIDE SEQUENCE [LARGE SCALE GENOMIC DNA]</scope>
    <source>
        <strain evidence="11 12">Pan14r</strain>
    </source>
</reference>
<dbReference type="EC" id="5.3.1.24" evidence="3 9"/>
<dbReference type="PANTHER" id="PTHR42894:SF1">
    <property type="entry name" value="N-(5'-PHOSPHORIBOSYL)ANTHRANILATE ISOMERASE"/>
    <property type="match status" value="1"/>
</dbReference>
<evidence type="ECO:0000256" key="2">
    <source>
        <dbReference type="ARBA" id="ARBA00004664"/>
    </source>
</evidence>
<evidence type="ECO:0000256" key="5">
    <source>
        <dbReference type="ARBA" id="ARBA00022605"/>
    </source>
</evidence>
<dbReference type="GO" id="GO:0004640">
    <property type="term" value="F:phosphoribosylanthranilate isomerase activity"/>
    <property type="evidence" value="ECO:0007669"/>
    <property type="project" value="UniProtKB-UniRule"/>
</dbReference>
<dbReference type="Proteomes" id="UP000317238">
    <property type="component" value="Unassembled WGS sequence"/>
</dbReference>
<name>A0A5C5XYE7_9PLAN</name>
<dbReference type="AlphaFoldDB" id="A0A5C5XYE7"/>
<dbReference type="InterPro" id="IPR001240">
    <property type="entry name" value="PRAI_dom"/>
</dbReference>
<dbReference type="Gene3D" id="3.20.20.70">
    <property type="entry name" value="Aldolase class I"/>
    <property type="match status" value="1"/>
</dbReference>
<evidence type="ECO:0000256" key="3">
    <source>
        <dbReference type="ARBA" id="ARBA00012572"/>
    </source>
</evidence>
<dbReference type="InterPro" id="IPR044643">
    <property type="entry name" value="TrpF_fam"/>
</dbReference>
<evidence type="ECO:0000256" key="9">
    <source>
        <dbReference type="HAMAP-Rule" id="MF_00135"/>
    </source>
</evidence>
<protein>
    <recommendedName>
        <fullName evidence="4 9">N-(5'-phosphoribosyl)anthranilate isomerase</fullName>
        <shortName evidence="9">PRAI</shortName>
        <ecNumber evidence="3 9">5.3.1.24</ecNumber>
    </recommendedName>
</protein>
<keyword evidence="7 9" id="KW-0057">Aromatic amino acid biosynthesis</keyword>
<dbReference type="EMBL" id="SJPL01000001">
    <property type="protein sequence ID" value="TWT67904.1"/>
    <property type="molecule type" value="Genomic_DNA"/>
</dbReference>
<dbReference type="Pfam" id="PF00697">
    <property type="entry name" value="PRAI"/>
    <property type="match status" value="1"/>
</dbReference>
<evidence type="ECO:0000256" key="8">
    <source>
        <dbReference type="ARBA" id="ARBA00023235"/>
    </source>
</evidence>
<feature type="domain" description="N-(5'phosphoribosyl) anthranilate isomerase (PRAI)" evidence="10">
    <location>
        <begin position="4"/>
        <end position="214"/>
    </location>
</feature>
<sequence>MFQVKICGVRLKSDVAAVAAAGGDAVGLNFFPPSVRFVDPMSTDASQLADAARGHALRTVGVFVNEPVARIRQISEWLNLDAVQLHGDEPIDQAIELQGDGLTVIRAIKLPVADLTTDQIDAATGPAAAAGLHLLLDADAGRMHGGSGKTLHWPAIHQWSADNPDARWTLAGGLDDDNVRQAVEVSGATSVDVASGVERPRGVKNDDRIRRFVSEFQAAKAG</sequence>
<dbReference type="InterPro" id="IPR011060">
    <property type="entry name" value="RibuloseP-bd_barrel"/>
</dbReference>
<dbReference type="RefSeq" id="WP_165701215.1">
    <property type="nucleotide sequence ID" value="NZ_CP036319.1"/>
</dbReference>
<accession>A0A5C5XYE7</accession>
<dbReference type="HAMAP" id="MF_00135">
    <property type="entry name" value="PRAI"/>
    <property type="match status" value="1"/>
</dbReference>
<comment type="catalytic activity">
    <reaction evidence="1 9">
        <text>N-(5-phospho-beta-D-ribosyl)anthranilate = 1-(2-carboxyphenylamino)-1-deoxy-D-ribulose 5-phosphate</text>
        <dbReference type="Rhea" id="RHEA:21540"/>
        <dbReference type="ChEBI" id="CHEBI:18277"/>
        <dbReference type="ChEBI" id="CHEBI:58613"/>
        <dbReference type="EC" id="5.3.1.24"/>
    </reaction>
</comment>
<evidence type="ECO:0000256" key="6">
    <source>
        <dbReference type="ARBA" id="ARBA00022822"/>
    </source>
</evidence>
<dbReference type="SUPFAM" id="SSF51366">
    <property type="entry name" value="Ribulose-phoshate binding barrel"/>
    <property type="match status" value="1"/>
</dbReference>
<evidence type="ECO:0000313" key="12">
    <source>
        <dbReference type="Proteomes" id="UP000317238"/>
    </source>
</evidence>
<comment type="pathway">
    <text evidence="2 9">Amino-acid biosynthesis; L-tryptophan biosynthesis; L-tryptophan from chorismate: step 3/5.</text>
</comment>
<proteinExistence type="inferred from homology"/>
<dbReference type="InterPro" id="IPR013785">
    <property type="entry name" value="Aldolase_TIM"/>
</dbReference>